<name>L0AQP4_9CAUD</name>
<organism evidence="1 2">
    <name type="scientific">Klebsiella phage JD001</name>
    <dbReference type="NCBI Taxonomy" id="1236000"/>
    <lineage>
        <taxon>Viruses</taxon>
        <taxon>Duplodnaviria</taxon>
        <taxon>Heunggongvirae</taxon>
        <taxon>Uroviricota</taxon>
        <taxon>Caudoviricetes</taxon>
        <taxon>Jameshumphriesvirinae</taxon>
        <taxon>Jedunavirus</taxon>
        <taxon>Jedunavirus JD001</taxon>
    </lineage>
</organism>
<evidence type="ECO:0008006" key="3">
    <source>
        <dbReference type="Google" id="ProtNLM"/>
    </source>
</evidence>
<dbReference type="EMBL" id="JX866719">
    <property type="protein sequence ID" value="AFZ77578.1"/>
    <property type="molecule type" value="Genomic_DNA"/>
</dbReference>
<accession>L0AQP4</accession>
<protein>
    <recommendedName>
        <fullName evidence="3">DUF3310 domain-containing protein</fullName>
    </recommendedName>
</protein>
<dbReference type="GeneID" id="14515685"/>
<keyword evidence="2" id="KW-1185">Reference proteome</keyword>
<sequence length="180" mass="20339">MLTSPSEYAIVIIVEHIIHIFHRRYNMTTWNYIIGDEKDFECAPDWCKQVIRELGTGDIGYEENCNGLQSVGDRIWWPNESSLDNCNTLDERDVNGTSNIEIIAQREPVATNDSKYNRPCKGITIDVYDVLKAFNVTCPALQHLIKKALAVGQRGHKDASEDLKDILASAKRAIELSEGE</sequence>
<proteinExistence type="predicted"/>
<dbReference type="KEGG" id="vg:14515685"/>
<evidence type="ECO:0000313" key="1">
    <source>
        <dbReference type="EMBL" id="AFZ77578.1"/>
    </source>
</evidence>
<dbReference type="OrthoDB" id="17593at10239"/>
<dbReference type="Proteomes" id="UP000010803">
    <property type="component" value="Segment"/>
</dbReference>
<evidence type="ECO:0000313" key="2">
    <source>
        <dbReference type="Proteomes" id="UP000010803"/>
    </source>
</evidence>
<dbReference type="RefSeq" id="YP_007392845.1">
    <property type="nucleotide sequence ID" value="NC_020204.1"/>
</dbReference>
<reference evidence="1 2" key="1">
    <citation type="journal article" date="2012" name="J. Virol.">
        <title>Complete Genome Sequence of Klebsiella pneumoniae Phage JD001.</title>
        <authorList>
            <person name="Cui Z."/>
            <person name="Shen W."/>
            <person name="Wang Z."/>
            <person name="Zhang H."/>
            <person name="Me R."/>
            <person name="Wang Y."/>
            <person name="Zeng L."/>
            <person name="Zhu Y."/>
            <person name="Qin J."/>
            <person name="He P."/>
            <person name="Guo X."/>
        </authorList>
    </citation>
    <scope>NUCLEOTIDE SEQUENCE [LARGE SCALE GENOMIC DNA]</scope>
</reference>